<evidence type="ECO:0000256" key="3">
    <source>
        <dbReference type="ARBA" id="ARBA00022884"/>
    </source>
</evidence>
<dbReference type="GO" id="GO:0005840">
    <property type="term" value="C:ribosome"/>
    <property type="evidence" value="ECO:0007669"/>
    <property type="project" value="UniProtKB-KW"/>
</dbReference>
<accession>A0A1I4VN87</accession>
<keyword evidence="3 6" id="KW-0694">RNA-binding</keyword>
<evidence type="ECO:0000313" key="7">
    <source>
        <dbReference type="EMBL" id="SFN02732.1"/>
    </source>
</evidence>
<keyword evidence="8" id="KW-1185">Reference proteome</keyword>
<evidence type="ECO:0000256" key="2">
    <source>
        <dbReference type="ARBA" id="ARBA00022730"/>
    </source>
</evidence>
<dbReference type="Proteomes" id="UP000199611">
    <property type="component" value="Unassembled WGS sequence"/>
</dbReference>
<dbReference type="NCBIfam" id="NF004359">
    <property type="entry name" value="PRK05738.1-3"/>
    <property type="match status" value="1"/>
</dbReference>
<dbReference type="HAMAP" id="MF_01369_B">
    <property type="entry name" value="Ribosomal_uL23_B"/>
    <property type="match status" value="1"/>
</dbReference>
<evidence type="ECO:0000256" key="1">
    <source>
        <dbReference type="ARBA" id="ARBA00006700"/>
    </source>
</evidence>
<protein>
    <recommendedName>
        <fullName evidence="6">Large ribosomal subunit protein uL23</fullName>
    </recommendedName>
</protein>
<comment type="function">
    <text evidence="6">One of the early assembly proteins it binds 23S rRNA. One of the proteins that surrounds the polypeptide exit tunnel on the outside of the ribosome. Forms the main docking site for trigger factor binding to the ribosome.</text>
</comment>
<dbReference type="FunFam" id="3.30.70.330:FF:000001">
    <property type="entry name" value="50S ribosomal protein L23"/>
    <property type="match status" value="1"/>
</dbReference>
<dbReference type="AlphaFoldDB" id="A0A1I4VN87"/>
<gene>
    <name evidence="6" type="primary">rplW</name>
    <name evidence="7" type="ORF">SAMN05660836_02389</name>
</gene>
<proteinExistence type="inferred from homology"/>
<sequence length="99" mass="11774">MSEELKAYEIIKRPILTEKSLAQKEQYNKLHFEVDRRANKIEIKKAVEQIFKVDVISVRTINVKGRKKRVGRYWTRTPDWKKAIVTIKPGQRVEFFEGV</sequence>
<reference evidence="7 8" key="1">
    <citation type="submission" date="2016-10" db="EMBL/GenBank/DDBJ databases">
        <authorList>
            <person name="de Groot N.N."/>
        </authorList>
    </citation>
    <scope>NUCLEOTIDE SEQUENCE [LARGE SCALE GENOMIC DNA]</scope>
    <source>
        <strain evidence="7 8">DSM 9990</strain>
    </source>
</reference>
<dbReference type="NCBIfam" id="NF004366">
    <property type="entry name" value="PRK05738.3-2"/>
    <property type="match status" value="1"/>
</dbReference>
<evidence type="ECO:0000256" key="6">
    <source>
        <dbReference type="HAMAP-Rule" id="MF_01369"/>
    </source>
</evidence>
<comment type="similarity">
    <text evidence="1 6">Belongs to the universal ribosomal protein uL23 family.</text>
</comment>
<dbReference type="GO" id="GO:1990904">
    <property type="term" value="C:ribonucleoprotein complex"/>
    <property type="evidence" value="ECO:0007669"/>
    <property type="project" value="UniProtKB-KW"/>
</dbReference>
<dbReference type="InterPro" id="IPR012677">
    <property type="entry name" value="Nucleotide-bd_a/b_plait_sf"/>
</dbReference>
<dbReference type="InterPro" id="IPR013025">
    <property type="entry name" value="Ribosomal_uL23-like"/>
</dbReference>
<dbReference type="SUPFAM" id="SSF54189">
    <property type="entry name" value="Ribosomal proteins S24e, L23 and L15e"/>
    <property type="match status" value="1"/>
</dbReference>
<dbReference type="Gene3D" id="3.30.70.330">
    <property type="match status" value="1"/>
</dbReference>
<evidence type="ECO:0000256" key="4">
    <source>
        <dbReference type="ARBA" id="ARBA00022980"/>
    </source>
</evidence>
<keyword evidence="2 6" id="KW-0699">rRNA-binding</keyword>
<dbReference type="PANTHER" id="PTHR11620">
    <property type="entry name" value="60S RIBOSOMAL PROTEIN L23A"/>
    <property type="match status" value="1"/>
</dbReference>
<comment type="subunit">
    <text evidence="6">Part of the 50S ribosomal subunit. Contacts protein L29, and trigger factor when it is bound to the ribosome.</text>
</comment>
<dbReference type="NCBIfam" id="NF004363">
    <property type="entry name" value="PRK05738.2-4"/>
    <property type="match status" value="1"/>
</dbReference>
<dbReference type="GO" id="GO:0006412">
    <property type="term" value="P:translation"/>
    <property type="evidence" value="ECO:0007669"/>
    <property type="project" value="UniProtKB-UniRule"/>
</dbReference>
<evidence type="ECO:0000256" key="5">
    <source>
        <dbReference type="ARBA" id="ARBA00023274"/>
    </source>
</evidence>
<dbReference type="GO" id="GO:0003735">
    <property type="term" value="F:structural constituent of ribosome"/>
    <property type="evidence" value="ECO:0007669"/>
    <property type="project" value="InterPro"/>
</dbReference>
<evidence type="ECO:0000313" key="8">
    <source>
        <dbReference type="Proteomes" id="UP000199611"/>
    </source>
</evidence>
<organism evidence="7 8">
    <name type="scientific">Thermodesulforhabdus norvegica</name>
    <dbReference type="NCBI Taxonomy" id="39841"/>
    <lineage>
        <taxon>Bacteria</taxon>
        <taxon>Pseudomonadati</taxon>
        <taxon>Thermodesulfobacteriota</taxon>
        <taxon>Syntrophobacteria</taxon>
        <taxon>Syntrophobacterales</taxon>
        <taxon>Thermodesulforhabdaceae</taxon>
        <taxon>Thermodesulforhabdus</taxon>
    </lineage>
</organism>
<keyword evidence="4 6" id="KW-0689">Ribosomal protein</keyword>
<dbReference type="STRING" id="39841.SAMN05660836_02389"/>
<dbReference type="EMBL" id="FOUU01000010">
    <property type="protein sequence ID" value="SFN02732.1"/>
    <property type="molecule type" value="Genomic_DNA"/>
</dbReference>
<dbReference type="InterPro" id="IPR012678">
    <property type="entry name" value="Ribosomal_uL23/eL15/eS24_sf"/>
</dbReference>
<name>A0A1I4VN87_9BACT</name>
<keyword evidence="5 6" id="KW-0687">Ribonucleoprotein</keyword>
<dbReference type="Pfam" id="PF00276">
    <property type="entry name" value="Ribosomal_L23"/>
    <property type="match status" value="1"/>
</dbReference>
<dbReference type="GO" id="GO:0019843">
    <property type="term" value="F:rRNA binding"/>
    <property type="evidence" value="ECO:0007669"/>
    <property type="project" value="UniProtKB-UniRule"/>
</dbReference>